<dbReference type="AlphaFoldDB" id="A0A645JXK0"/>
<feature type="region of interest" description="Disordered" evidence="1">
    <location>
        <begin position="91"/>
        <end position="112"/>
    </location>
</feature>
<sequence>MPHEIHSADDSMRLAFERAVAHRSDPRGDASAASFVARGDKAAHLRRTNQVIQQRIRRLDLHRWRQDGVPVGFCRSSEFWHIERCGIRHLGSQKDSEANSPARRQFAGKGEFPVIRRRRERNRFLDSDQANLAG</sequence>
<dbReference type="EMBL" id="VSSQ01143917">
    <property type="protein sequence ID" value="MPN63873.1"/>
    <property type="molecule type" value="Genomic_DNA"/>
</dbReference>
<protein>
    <submittedName>
        <fullName evidence="2">Uncharacterized protein</fullName>
    </submittedName>
</protein>
<gene>
    <name evidence="2" type="ORF">SDC9_211640</name>
</gene>
<name>A0A645JXK0_9ZZZZ</name>
<reference evidence="2" key="1">
    <citation type="submission" date="2019-08" db="EMBL/GenBank/DDBJ databases">
        <authorList>
            <person name="Kucharzyk K."/>
            <person name="Murdoch R.W."/>
            <person name="Higgins S."/>
            <person name="Loffler F."/>
        </authorList>
    </citation>
    <scope>NUCLEOTIDE SEQUENCE</scope>
</reference>
<accession>A0A645JXK0</accession>
<comment type="caution">
    <text evidence="2">The sequence shown here is derived from an EMBL/GenBank/DDBJ whole genome shotgun (WGS) entry which is preliminary data.</text>
</comment>
<organism evidence="2">
    <name type="scientific">bioreactor metagenome</name>
    <dbReference type="NCBI Taxonomy" id="1076179"/>
    <lineage>
        <taxon>unclassified sequences</taxon>
        <taxon>metagenomes</taxon>
        <taxon>ecological metagenomes</taxon>
    </lineage>
</organism>
<evidence type="ECO:0000256" key="1">
    <source>
        <dbReference type="SAM" id="MobiDB-lite"/>
    </source>
</evidence>
<evidence type="ECO:0000313" key="2">
    <source>
        <dbReference type="EMBL" id="MPN63873.1"/>
    </source>
</evidence>
<proteinExistence type="predicted"/>